<evidence type="ECO:0000256" key="2">
    <source>
        <dbReference type="ARBA" id="ARBA00022692"/>
    </source>
</evidence>
<dbReference type="PANTHER" id="PTHR23112">
    <property type="entry name" value="G PROTEIN-COUPLED RECEPTOR 157-RELATED"/>
    <property type="match status" value="1"/>
</dbReference>
<organism evidence="7 8">
    <name type="scientific">Pseudocercospora eumusae</name>
    <dbReference type="NCBI Taxonomy" id="321146"/>
    <lineage>
        <taxon>Eukaryota</taxon>
        <taxon>Fungi</taxon>
        <taxon>Dikarya</taxon>
        <taxon>Ascomycota</taxon>
        <taxon>Pezizomycotina</taxon>
        <taxon>Dothideomycetes</taxon>
        <taxon>Dothideomycetidae</taxon>
        <taxon>Mycosphaerellales</taxon>
        <taxon>Mycosphaerellaceae</taxon>
        <taxon>Pseudocercospora</taxon>
    </lineage>
</organism>
<dbReference type="AlphaFoldDB" id="A0A139GWW3"/>
<evidence type="ECO:0000256" key="3">
    <source>
        <dbReference type="ARBA" id="ARBA00022989"/>
    </source>
</evidence>
<feature type="transmembrane region" description="Helical" evidence="6">
    <location>
        <begin position="62"/>
        <end position="82"/>
    </location>
</feature>
<evidence type="ECO:0000256" key="6">
    <source>
        <dbReference type="SAM" id="Phobius"/>
    </source>
</evidence>
<feature type="region of interest" description="Disordered" evidence="5">
    <location>
        <begin position="516"/>
        <end position="535"/>
    </location>
</feature>
<evidence type="ECO:0000313" key="7">
    <source>
        <dbReference type="EMBL" id="KXS94705.1"/>
    </source>
</evidence>
<accession>A0A139GWW3</accession>
<dbReference type="GO" id="GO:0004930">
    <property type="term" value="F:G protein-coupled receptor activity"/>
    <property type="evidence" value="ECO:0007669"/>
    <property type="project" value="TreeGrafter"/>
</dbReference>
<keyword evidence="3 6" id="KW-1133">Transmembrane helix</keyword>
<feature type="region of interest" description="Disordered" evidence="5">
    <location>
        <begin position="391"/>
        <end position="428"/>
    </location>
</feature>
<proteinExistence type="predicted"/>
<keyword evidence="8" id="KW-1185">Reference proteome</keyword>
<dbReference type="Proteomes" id="UP000070133">
    <property type="component" value="Unassembled WGS sequence"/>
</dbReference>
<protein>
    <submittedName>
        <fullName evidence="7">Uncharacterized protein</fullName>
    </submittedName>
</protein>
<feature type="transmembrane region" description="Helical" evidence="6">
    <location>
        <begin position="102"/>
        <end position="125"/>
    </location>
</feature>
<feature type="region of interest" description="Disordered" evidence="5">
    <location>
        <begin position="314"/>
        <end position="359"/>
    </location>
</feature>
<reference evidence="7 8" key="1">
    <citation type="submission" date="2015-07" db="EMBL/GenBank/DDBJ databases">
        <title>Comparative genomics of the Sigatoka disease complex on banana suggests a link between parallel evolutionary changes in Pseudocercospora fijiensis and Pseudocercospora eumusae and increased virulence on the banana host.</title>
        <authorList>
            <person name="Chang T.-C."/>
            <person name="Salvucci A."/>
            <person name="Crous P.W."/>
            <person name="Stergiopoulos I."/>
        </authorList>
    </citation>
    <scope>NUCLEOTIDE SEQUENCE [LARGE SCALE GENOMIC DNA]</scope>
    <source>
        <strain evidence="7 8">CBS 114824</strain>
    </source>
</reference>
<evidence type="ECO:0000256" key="5">
    <source>
        <dbReference type="SAM" id="MobiDB-lite"/>
    </source>
</evidence>
<name>A0A139GWW3_9PEZI</name>
<dbReference type="PANTHER" id="PTHR23112:SF37">
    <property type="entry name" value="G PROTEIN-COUPLED RECEPTOR GPR1"/>
    <property type="match status" value="1"/>
</dbReference>
<sequence length="535" mass="60533">MATPKPDPRASLSPLSSEYHADISVVTFFAFLSMVSTAALVAYLTWRLTSWKHRGYARANQYVALLVNLIAADLIQAVGFALDVVWLRENAIKVPSPTCWTQGWLINAGDVGSAVFTFAMAIHLFMDIILDKRMPYWPFLGCIVLGWIFNFFCATIGIILHPRDFYVRAGLWCWINSDYMPMRLWLHYTWILVTEFGVVVIYSVMLAILWKRVRTVFYATSDLRLRAQSAVKSILLYPLVYVVCTLPAVIIRVRVITGGVATVPQLTALGAMLVSNGWLDVLLYTITRSSLIFGPAAPDDDVYALETFTRFQPDSEGHSQRFSTAPISPTKFHHSGDLKWPTSSPTSESSGVARRGPGERESFASFEKRFEFDLDGLPKKPADHAVIVERYEEEEPQRHPIGMAKDKKRRRRSTTTAPSTQGSPKGAGEHYGAFDVLDSMMTRLPLLVDKRSVKRRSNHPAPVQDRSLEVLVPQAWKSPPRVKPADMDRRQRMKEAVEMRKALNWMIRNDEKERNIPDAHDMEIPKSPVDFTKKG</sequence>
<feature type="compositionally biased region" description="Polar residues" evidence="5">
    <location>
        <begin position="341"/>
        <end position="350"/>
    </location>
</feature>
<dbReference type="GO" id="GO:0007189">
    <property type="term" value="P:adenylate cyclase-activating G protein-coupled receptor signaling pathway"/>
    <property type="evidence" value="ECO:0007669"/>
    <property type="project" value="TreeGrafter"/>
</dbReference>
<dbReference type="Gene3D" id="1.20.1070.10">
    <property type="entry name" value="Rhodopsin 7-helix transmembrane proteins"/>
    <property type="match status" value="1"/>
</dbReference>
<dbReference type="EMBL" id="LFZN01000265">
    <property type="protein sequence ID" value="KXS94705.1"/>
    <property type="molecule type" value="Genomic_DNA"/>
</dbReference>
<gene>
    <name evidence="7" type="ORF">AC578_3852</name>
</gene>
<evidence type="ECO:0000313" key="8">
    <source>
        <dbReference type="Proteomes" id="UP000070133"/>
    </source>
</evidence>
<feature type="transmembrane region" description="Helical" evidence="6">
    <location>
        <begin position="137"/>
        <end position="160"/>
    </location>
</feature>
<evidence type="ECO:0000256" key="1">
    <source>
        <dbReference type="ARBA" id="ARBA00004141"/>
    </source>
</evidence>
<feature type="transmembrane region" description="Helical" evidence="6">
    <location>
        <begin position="23"/>
        <end position="46"/>
    </location>
</feature>
<dbReference type="STRING" id="321146.A0A139GWW3"/>
<dbReference type="GO" id="GO:0005886">
    <property type="term" value="C:plasma membrane"/>
    <property type="evidence" value="ECO:0007669"/>
    <property type="project" value="TreeGrafter"/>
</dbReference>
<keyword evidence="4 6" id="KW-0472">Membrane</keyword>
<dbReference type="OrthoDB" id="100006at2759"/>
<comment type="caution">
    <text evidence="7">The sequence shown here is derived from an EMBL/GenBank/DDBJ whole genome shotgun (WGS) entry which is preliminary data.</text>
</comment>
<feature type="transmembrane region" description="Helical" evidence="6">
    <location>
        <begin position="188"/>
        <end position="210"/>
    </location>
</feature>
<dbReference type="SUPFAM" id="SSF81321">
    <property type="entry name" value="Family A G protein-coupled receptor-like"/>
    <property type="match status" value="1"/>
</dbReference>
<keyword evidence="2 6" id="KW-0812">Transmembrane</keyword>
<comment type="subcellular location">
    <subcellularLocation>
        <location evidence="1">Membrane</location>
        <topology evidence="1">Multi-pass membrane protein</topology>
    </subcellularLocation>
</comment>
<feature type="transmembrane region" description="Helical" evidence="6">
    <location>
        <begin position="230"/>
        <end position="251"/>
    </location>
</feature>
<evidence type="ECO:0000256" key="4">
    <source>
        <dbReference type="ARBA" id="ARBA00023136"/>
    </source>
</evidence>